<reference evidence="1 2" key="1">
    <citation type="submission" date="2018-08" db="EMBL/GenBank/DDBJ databases">
        <title>Sequencing the genomes of 1000 actinobacteria strains.</title>
        <authorList>
            <person name="Klenk H.-P."/>
        </authorList>
    </citation>
    <scope>NUCLEOTIDE SEQUENCE [LARGE SCALE GENOMIC DNA]</scope>
    <source>
        <strain evidence="1 2">DSM 43927</strain>
    </source>
</reference>
<dbReference type="Proteomes" id="UP000256661">
    <property type="component" value="Unassembled WGS sequence"/>
</dbReference>
<proteinExistence type="predicted"/>
<organism evidence="1 2">
    <name type="scientific">Thermomonospora umbrina</name>
    <dbReference type="NCBI Taxonomy" id="111806"/>
    <lineage>
        <taxon>Bacteria</taxon>
        <taxon>Bacillati</taxon>
        <taxon>Actinomycetota</taxon>
        <taxon>Actinomycetes</taxon>
        <taxon>Streptosporangiales</taxon>
        <taxon>Thermomonosporaceae</taxon>
        <taxon>Thermomonospora</taxon>
    </lineage>
</organism>
<protein>
    <submittedName>
        <fullName evidence="1">Uncharacterized protein</fullName>
    </submittedName>
</protein>
<name>A0A3D9SYB3_9ACTN</name>
<evidence type="ECO:0000313" key="2">
    <source>
        <dbReference type="Proteomes" id="UP000256661"/>
    </source>
</evidence>
<sequence length="147" mass="16003">MNKASETIVGAHTIAGRPILIQRTTWKNGPGLSYDILDADTHECLTGESFDDYPTDEQIQAVLRQERANRAAVFYPKTDLDTLPCIEVAGVLTYLYLDSEGVLQVSIHLDTTDPGLVRPDATVPLRVMVGDDIVFDDSHQSSAGEGA</sequence>
<dbReference type="RefSeq" id="WP_116025696.1">
    <property type="nucleotide sequence ID" value="NZ_QTTT01000001.1"/>
</dbReference>
<dbReference type="AlphaFoldDB" id="A0A3D9SYB3"/>
<dbReference type="EMBL" id="QTTT01000001">
    <property type="protein sequence ID" value="REF00558.1"/>
    <property type="molecule type" value="Genomic_DNA"/>
</dbReference>
<gene>
    <name evidence="1" type="ORF">DFJ69_6108</name>
</gene>
<keyword evidence="2" id="KW-1185">Reference proteome</keyword>
<evidence type="ECO:0000313" key="1">
    <source>
        <dbReference type="EMBL" id="REF00558.1"/>
    </source>
</evidence>
<comment type="caution">
    <text evidence="1">The sequence shown here is derived from an EMBL/GenBank/DDBJ whole genome shotgun (WGS) entry which is preliminary data.</text>
</comment>
<dbReference type="OrthoDB" id="3366604at2"/>
<accession>A0A3D9SYB3</accession>